<dbReference type="EMBL" id="WTVH01000028">
    <property type="protein sequence ID" value="NMF94385.1"/>
    <property type="molecule type" value="Genomic_DNA"/>
</dbReference>
<dbReference type="InterPro" id="IPR003489">
    <property type="entry name" value="RHF/RaiA"/>
</dbReference>
<sequence>MEVQIESGRAAGMRLRNAIEARLRFALRRLSWLVPHATVRLSDLERDAGSPDKCCEVRLKVVGTRDVVVSAIARDWLQSIDDALKGAVRRLERQYRRTYAA</sequence>
<dbReference type="InterPro" id="IPR036567">
    <property type="entry name" value="RHF-like"/>
</dbReference>
<evidence type="ECO:0000313" key="2">
    <source>
        <dbReference type="Proteomes" id="UP000601990"/>
    </source>
</evidence>
<comment type="caution">
    <text evidence="1">The sequence shown here is derived from an EMBL/GenBank/DDBJ whole genome shotgun (WGS) entry which is preliminary data.</text>
</comment>
<evidence type="ECO:0000313" key="1">
    <source>
        <dbReference type="EMBL" id="NMF94385.1"/>
    </source>
</evidence>
<reference evidence="1" key="1">
    <citation type="submission" date="2019-12" db="EMBL/GenBank/DDBJ databases">
        <title>Comparative genomics gives insights into the taxonomy of the Azoarcus-Aromatoleum group and reveals separate origins of nif in the plant-associated Azoarcus and non-plant-associated Aromatoleum sub-groups.</title>
        <authorList>
            <person name="Lafos M."/>
            <person name="Maluk M."/>
            <person name="Batista M."/>
            <person name="Junghare M."/>
            <person name="Carmona M."/>
            <person name="Faoro H."/>
            <person name="Cruz L.M."/>
            <person name="Battistoni F."/>
            <person name="De Souza E."/>
            <person name="Pedrosa F."/>
            <person name="Chen W.-M."/>
            <person name="Poole P.S."/>
            <person name="Dixon R.A."/>
            <person name="James E.K."/>
        </authorList>
    </citation>
    <scope>NUCLEOTIDE SEQUENCE</scope>
    <source>
        <strain evidence="1">U120</strain>
    </source>
</reference>
<proteinExistence type="predicted"/>
<accession>A0ABX1N551</accession>
<organism evidence="1 2">
    <name type="scientific">Aromatoleum buckelii</name>
    <dbReference type="NCBI Taxonomy" id="200254"/>
    <lineage>
        <taxon>Bacteria</taxon>
        <taxon>Pseudomonadati</taxon>
        <taxon>Pseudomonadota</taxon>
        <taxon>Betaproteobacteria</taxon>
        <taxon>Rhodocyclales</taxon>
        <taxon>Rhodocyclaceae</taxon>
        <taxon>Aromatoleum</taxon>
    </lineage>
</organism>
<name>A0ABX1N551_9RHOO</name>
<dbReference type="Proteomes" id="UP000601990">
    <property type="component" value="Unassembled WGS sequence"/>
</dbReference>
<protein>
    <submittedName>
        <fullName evidence="1">HPF/RaiA family ribosome-associated protein</fullName>
    </submittedName>
</protein>
<dbReference type="SUPFAM" id="SSF69754">
    <property type="entry name" value="Ribosome binding protein Y (YfiA homologue)"/>
    <property type="match status" value="1"/>
</dbReference>
<dbReference type="RefSeq" id="WP_169199611.1">
    <property type="nucleotide sequence ID" value="NZ_WTVH02000010.1"/>
</dbReference>
<dbReference type="Pfam" id="PF02482">
    <property type="entry name" value="Ribosomal_S30AE"/>
    <property type="match status" value="1"/>
</dbReference>
<gene>
    <name evidence="1" type="ORF">GO608_13735</name>
</gene>
<dbReference type="Gene3D" id="3.30.160.100">
    <property type="entry name" value="Ribosome hibernation promotion factor-like"/>
    <property type="match status" value="1"/>
</dbReference>
<keyword evidence="2" id="KW-1185">Reference proteome</keyword>